<dbReference type="InterPro" id="IPR036444">
    <property type="entry name" value="PLipase_A2_dom_sf"/>
</dbReference>
<comment type="caution">
    <text evidence="2">The sequence shown here is derived from an EMBL/GenBank/DDBJ whole genome shotgun (WGS) entry which is preliminary data.</text>
</comment>
<dbReference type="GO" id="GO:0050482">
    <property type="term" value="P:arachidonate secretion"/>
    <property type="evidence" value="ECO:0007669"/>
    <property type="project" value="InterPro"/>
</dbReference>
<reference evidence="2 3" key="1">
    <citation type="submission" date="2016-07" db="EMBL/GenBank/DDBJ databases">
        <title>Pervasive Adenine N6-methylation of Active Genes in Fungi.</title>
        <authorList>
            <consortium name="DOE Joint Genome Institute"/>
            <person name="Mondo S.J."/>
            <person name="Dannebaum R.O."/>
            <person name="Kuo R.C."/>
            <person name="Labutti K."/>
            <person name="Haridas S."/>
            <person name="Kuo A."/>
            <person name="Salamov A."/>
            <person name="Ahrendt S.R."/>
            <person name="Lipzen A."/>
            <person name="Sullivan W."/>
            <person name="Andreopoulos W.B."/>
            <person name="Clum A."/>
            <person name="Lindquist E."/>
            <person name="Daum C."/>
            <person name="Ramamoorthy G.K."/>
            <person name="Gryganskyi A."/>
            <person name="Culley D."/>
            <person name="Magnuson J.K."/>
            <person name="James T.Y."/>
            <person name="O'Malley M.A."/>
            <person name="Stajich J.E."/>
            <person name="Spatafora J.W."/>
            <person name="Visel A."/>
            <person name="Grigoriev I.V."/>
        </authorList>
    </citation>
    <scope>NUCLEOTIDE SEQUENCE [LARGE SCALE GENOMIC DNA]</scope>
    <source>
        <strain evidence="2 3">CBS 931.73</strain>
    </source>
</reference>
<sequence>MHQYKLLLTFGSFMVCSTLARPQEGVGSPPPACTLPNNSTEYASNETICGSPNSEGKEKDMMNGCCTVKENCYTTCNSLKTDCDNQFQQCMVSACIDSNEEATNFIRRRCATGWSWNGPGMIGHKVAQAQDFGCSTFAENQRNCH</sequence>
<dbReference type="OrthoDB" id="3935740at2759"/>
<dbReference type="EMBL" id="MCFE01000012">
    <property type="protein sequence ID" value="ORY06951.1"/>
    <property type="molecule type" value="Genomic_DNA"/>
</dbReference>
<evidence type="ECO:0000313" key="3">
    <source>
        <dbReference type="Proteomes" id="UP000193498"/>
    </source>
</evidence>
<feature type="chain" id="PRO_5012688767" evidence="1">
    <location>
        <begin position="21"/>
        <end position="145"/>
    </location>
</feature>
<name>A0A1Y1Z9M5_9FUNG</name>
<dbReference type="GO" id="GO:0004623">
    <property type="term" value="F:phospholipase A2 activity"/>
    <property type="evidence" value="ECO:0007669"/>
    <property type="project" value="InterPro"/>
</dbReference>
<dbReference type="Proteomes" id="UP000193498">
    <property type="component" value="Unassembled WGS sequence"/>
</dbReference>
<dbReference type="InParanoid" id="A0A1Y1Z9M5"/>
<feature type="signal peptide" evidence="1">
    <location>
        <begin position="1"/>
        <end position="20"/>
    </location>
</feature>
<proteinExistence type="predicted"/>
<accession>A0A1Y1Z9M5</accession>
<dbReference type="SUPFAM" id="SSF48619">
    <property type="entry name" value="Phospholipase A2, PLA2"/>
    <property type="match status" value="1"/>
</dbReference>
<dbReference type="GO" id="GO:0006644">
    <property type="term" value="P:phospholipid metabolic process"/>
    <property type="evidence" value="ECO:0007669"/>
    <property type="project" value="InterPro"/>
</dbReference>
<keyword evidence="1" id="KW-0732">Signal</keyword>
<gene>
    <name evidence="2" type="ORF">K493DRAFT_295714</name>
</gene>
<dbReference type="AlphaFoldDB" id="A0A1Y1Z9M5"/>
<evidence type="ECO:0000313" key="2">
    <source>
        <dbReference type="EMBL" id="ORY06951.1"/>
    </source>
</evidence>
<keyword evidence="3" id="KW-1185">Reference proteome</keyword>
<protein>
    <submittedName>
        <fullName evidence="2">Uncharacterized protein</fullName>
    </submittedName>
</protein>
<organism evidence="2 3">
    <name type="scientific">Basidiobolus meristosporus CBS 931.73</name>
    <dbReference type="NCBI Taxonomy" id="1314790"/>
    <lineage>
        <taxon>Eukaryota</taxon>
        <taxon>Fungi</taxon>
        <taxon>Fungi incertae sedis</taxon>
        <taxon>Zoopagomycota</taxon>
        <taxon>Entomophthoromycotina</taxon>
        <taxon>Basidiobolomycetes</taxon>
        <taxon>Basidiobolales</taxon>
        <taxon>Basidiobolaceae</taxon>
        <taxon>Basidiobolus</taxon>
    </lineage>
</organism>
<evidence type="ECO:0000256" key="1">
    <source>
        <dbReference type="SAM" id="SignalP"/>
    </source>
</evidence>